<reference evidence="8" key="2">
    <citation type="submission" date="2020-03" db="EMBL/GenBank/DDBJ databases">
        <title>The second near-complete assembly of the hexaploid bread wheat (Triticum aestivum) genome.</title>
        <authorList>
            <person name="Zimin A.V."/>
            <person name="Puiu D."/>
            <person name="Shumante A."/>
            <person name="Alonge M."/>
            <person name="Salzberg S.L."/>
        </authorList>
    </citation>
    <scope>NUCLEOTIDE SEQUENCE</scope>
    <source>
        <tissue evidence="8">Leaf</tissue>
    </source>
</reference>
<dbReference type="AlphaFoldDB" id="A0A9R1JUP0"/>
<dbReference type="GO" id="GO:0008270">
    <property type="term" value="F:zinc ion binding"/>
    <property type="evidence" value="ECO:0007669"/>
    <property type="project" value="UniProtKB-KW"/>
</dbReference>
<sequence length="393" mass="45903">MPSWNDEETSSEEECEAVSMDMGLMEEPDTTVEPLFCGQLELAHPKCILHQLRPIKRVAFEGPVTGRRFYGCPVQENGVNCGVVEWVDGPWPTVLQRCLCKLWEMFHEQNIGRVQDKEKFEKELARLKSEHDRELAKLRNENDKLCIEYTKLVDDVSKMFDWQDGRVDQKQVQEEELEKKKKELEEKAMLEVQMEKLKLAKEKRCILQSQADIIKNTRKAMKDVQVDRDVLKKEKDKLELVVAELLKDGYGSKEKLEQIKAILESRTCCDMLVNDSTSRHPKETLQMDPDMGDVTEEEGEAVEVRTAAATHRRRRRRRQRALEAAQDEQQEEFNRRLSNKVLEKCNEEELELVFTGGRGRSFMEIIRWARMRAVMAPHPATRAKWVRFFSAMT</sequence>
<evidence type="ECO:0000256" key="3">
    <source>
        <dbReference type="ARBA" id="ARBA00022833"/>
    </source>
</evidence>
<protein>
    <recommendedName>
        <fullName evidence="7">GRF-type domain-containing protein</fullName>
    </recommendedName>
</protein>
<dbReference type="PANTHER" id="PTHR35163:SF14">
    <property type="entry name" value="FACTOR OF DNA METHYLATION 1-5_IDN2 DOMAIN-CONTAINING PROTEIN"/>
    <property type="match status" value="1"/>
</dbReference>
<dbReference type="Proteomes" id="UP000815260">
    <property type="component" value="Chromosome 3B"/>
</dbReference>
<feature type="compositionally biased region" description="Basic residues" evidence="6">
    <location>
        <begin position="310"/>
        <end position="319"/>
    </location>
</feature>
<accession>A0A9R1JUP0</accession>
<reference evidence="8" key="1">
    <citation type="journal article" date="2017" name="Gigascience">
        <title>The first near-complete assembly of the hexaploid bread wheat genome, Triticum aestivum.</title>
        <authorList>
            <person name="Zimin A.V."/>
            <person name="Puiu D."/>
            <person name="Hall R."/>
            <person name="Kingan S."/>
            <person name="Clavijo B.J."/>
            <person name="Salzberg S.L."/>
        </authorList>
    </citation>
    <scope>NUCLEOTIDE SEQUENCE</scope>
    <source>
        <tissue evidence="8">Leaf</tissue>
    </source>
</reference>
<dbReference type="OrthoDB" id="696051at2759"/>
<evidence type="ECO:0000256" key="2">
    <source>
        <dbReference type="ARBA" id="ARBA00022771"/>
    </source>
</evidence>
<gene>
    <name evidence="8" type="ORF">CFC21_041864</name>
</gene>
<feature type="non-terminal residue" evidence="8">
    <location>
        <position position="393"/>
    </location>
</feature>
<dbReference type="InterPro" id="IPR010666">
    <property type="entry name" value="Znf_GRF"/>
</dbReference>
<feature type="region of interest" description="Disordered" evidence="6">
    <location>
        <begin position="305"/>
        <end position="329"/>
    </location>
</feature>
<keyword evidence="5" id="KW-0175">Coiled coil</keyword>
<keyword evidence="2 4" id="KW-0863">Zinc-finger</keyword>
<evidence type="ECO:0000259" key="7">
    <source>
        <dbReference type="PROSITE" id="PS51999"/>
    </source>
</evidence>
<evidence type="ECO:0000256" key="6">
    <source>
        <dbReference type="SAM" id="MobiDB-lite"/>
    </source>
</evidence>
<keyword evidence="3" id="KW-0862">Zinc</keyword>
<keyword evidence="1" id="KW-0479">Metal-binding</keyword>
<proteinExistence type="predicted"/>
<feature type="coiled-coil region" evidence="5">
    <location>
        <begin position="117"/>
        <end position="248"/>
    </location>
</feature>
<dbReference type="EMBL" id="CM022218">
    <property type="protein sequence ID" value="KAF7030290.1"/>
    <property type="molecule type" value="Genomic_DNA"/>
</dbReference>
<comment type="caution">
    <text evidence="8">The sequence shown here is derived from an EMBL/GenBank/DDBJ whole genome shotgun (WGS) entry which is preliminary data.</text>
</comment>
<organism evidence="8">
    <name type="scientific">Triticum aestivum</name>
    <name type="common">Wheat</name>
    <dbReference type="NCBI Taxonomy" id="4565"/>
    <lineage>
        <taxon>Eukaryota</taxon>
        <taxon>Viridiplantae</taxon>
        <taxon>Streptophyta</taxon>
        <taxon>Embryophyta</taxon>
        <taxon>Tracheophyta</taxon>
        <taxon>Spermatophyta</taxon>
        <taxon>Magnoliopsida</taxon>
        <taxon>Liliopsida</taxon>
        <taxon>Poales</taxon>
        <taxon>Poaceae</taxon>
        <taxon>BOP clade</taxon>
        <taxon>Pooideae</taxon>
        <taxon>Triticodae</taxon>
        <taxon>Triticeae</taxon>
        <taxon>Triticinae</taxon>
        <taxon>Triticum</taxon>
    </lineage>
</organism>
<evidence type="ECO:0000256" key="5">
    <source>
        <dbReference type="SAM" id="Coils"/>
    </source>
</evidence>
<dbReference type="PROSITE" id="PS51999">
    <property type="entry name" value="ZF_GRF"/>
    <property type="match status" value="1"/>
</dbReference>
<evidence type="ECO:0000256" key="1">
    <source>
        <dbReference type="ARBA" id="ARBA00022723"/>
    </source>
</evidence>
<evidence type="ECO:0000256" key="4">
    <source>
        <dbReference type="PROSITE-ProRule" id="PRU01343"/>
    </source>
</evidence>
<name>A0A9R1JUP0_WHEAT</name>
<dbReference type="PANTHER" id="PTHR35163">
    <property type="entry name" value="OS02G0467300 PROTEIN"/>
    <property type="match status" value="1"/>
</dbReference>
<feature type="domain" description="GRF-type" evidence="7">
    <location>
        <begin position="47"/>
        <end position="90"/>
    </location>
</feature>
<evidence type="ECO:0000313" key="8">
    <source>
        <dbReference type="EMBL" id="KAF7030290.1"/>
    </source>
</evidence>